<dbReference type="InterPro" id="IPR050490">
    <property type="entry name" value="Bact_solute-bd_prot1"/>
</dbReference>
<dbReference type="SUPFAM" id="SSF53850">
    <property type="entry name" value="Periplasmic binding protein-like II"/>
    <property type="match status" value="1"/>
</dbReference>
<comment type="caution">
    <text evidence="2">The sequence shown here is derived from an EMBL/GenBank/DDBJ whole genome shotgun (WGS) entry which is preliminary data.</text>
</comment>
<accession>A0A3N1CQU2</accession>
<dbReference type="Proteomes" id="UP000272400">
    <property type="component" value="Unassembled WGS sequence"/>
</dbReference>
<dbReference type="EMBL" id="RJKE01000001">
    <property type="protein sequence ID" value="ROO83514.1"/>
    <property type="molecule type" value="Genomic_DNA"/>
</dbReference>
<dbReference type="AlphaFoldDB" id="A0A3N1CQU2"/>
<evidence type="ECO:0000256" key="1">
    <source>
        <dbReference type="SAM" id="SignalP"/>
    </source>
</evidence>
<dbReference type="PANTHER" id="PTHR43649:SF32">
    <property type="entry name" value="SUGAR BINDING SECRETED PROTEIN"/>
    <property type="match status" value="1"/>
</dbReference>
<gene>
    <name evidence="2" type="ORF">EDD29_1017</name>
</gene>
<organism evidence="2 3">
    <name type="scientific">Actinocorallia herbida</name>
    <dbReference type="NCBI Taxonomy" id="58109"/>
    <lineage>
        <taxon>Bacteria</taxon>
        <taxon>Bacillati</taxon>
        <taxon>Actinomycetota</taxon>
        <taxon>Actinomycetes</taxon>
        <taxon>Streptosporangiales</taxon>
        <taxon>Thermomonosporaceae</taxon>
        <taxon>Actinocorallia</taxon>
    </lineage>
</organism>
<dbReference type="Pfam" id="PF13416">
    <property type="entry name" value="SBP_bac_8"/>
    <property type="match status" value="1"/>
</dbReference>
<keyword evidence="1" id="KW-0732">Signal</keyword>
<proteinExistence type="predicted"/>
<feature type="chain" id="PRO_5018119721" evidence="1">
    <location>
        <begin position="26"/>
        <end position="431"/>
    </location>
</feature>
<dbReference type="Gene3D" id="3.40.190.10">
    <property type="entry name" value="Periplasmic binding protein-like II"/>
    <property type="match status" value="1"/>
</dbReference>
<evidence type="ECO:0000313" key="3">
    <source>
        <dbReference type="Proteomes" id="UP000272400"/>
    </source>
</evidence>
<dbReference type="OrthoDB" id="3226017at2"/>
<sequence length="431" mass="45832">MKFSRKTAAFAAVLAGVLVAGTACGGSDDENASGGDITLTVDTFGAFGYEELFTQYEAAHPGIKIEHRNEKEHEKVYVPKLLQYLETGSGAGDVVALEEGVLTSLRGQADKFIDFNGYGGAELEANFIKWKYDLGKSLDGKSLMALGTDVGGLAMCYRTDLFEKAGLPTERDEVSKLWPTWADYSATGAKFQDKVADTKFVDGPAALYNAILSQEAPKNGNYTYFDNAGAYVADKNPAVKTAFDTVNGLKDLSAGLKAFTPEWQTGFKKDSFATMACPAWMLGVIKENSGDAYAGKWDVASVPGGGGNWGGSYLAVPKQSEHPKEAAELAEFLTSPESQIAAFKAVNALPTSPQALADPQVADAKNDYFNDAPVGKIFAAGASTLQPVQLGVENVSVRTVFEDILIAIGQGQLSAGEGWTKAIEDGRKKSE</sequence>
<evidence type="ECO:0000313" key="2">
    <source>
        <dbReference type="EMBL" id="ROO83514.1"/>
    </source>
</evidence>
<reference evidence="2 3" key="1">
    <citation type="submission" date="2018-11" db="EMBL/GenBank/DDBJ databases">
        <title>Sequencing the genomes of 1000 actinobacteria strains.</title>
        <authorList>
            <person name="Klenk H.-P."/>
        </authorList>
    </citation>
    <scope>NUCLEOTIDE SEQUENCE [LARGE SCALE GENOMIC DNA]</scope>
    <source>
        <strain evidence="2 3">DSM 44254</strain>
    </source>
</reference>
<dbReference type="PANTHER" id="PTHR43649">
    <property type="entry name" value="ARABINOSE-BINDING PROTEIN-RELATED"/>
    <property type="match status" value="1"/>
</dbReference>
<keyword evidence="3" id="KW-1185">Reference proteome</keyword>
<feature type="signal peptide" evidence="1">
    <location>
        <begin position="1"/>
        <end position="25"/>
    </location>
</feature>
<name>A0A3N1CQU2_9ACTN</name>
<protein>
    <submittedName>
        <fullName evidence="2">Cellobiose transport system substrate-binding protein</fullName>
    </submittedName>
</protein>
<dbReference type="RefSeq" id="WP_123662743.1">
    <property type="nucleotide sequence ID" value="NZ_RJKE01000001.1"/>
</dbReference>
<dbReference type="InterPro" id="IPR006059">
    <property type="entry name" value="SBP"/>
</dbReference>
<dbReference type="PROSITE" id="PS51257">
    <property type="entry name" value="PROKAR_LIPOPROTEIN"/>
    <property type="match status" value="1"/>
</dbReference>